<gene>
    <name evidence="4" type="ORF">CD33_10905</name>
</gene>
<evidence type="ECO:0000256" key="1">
    <source>
        <dbReference type="ARBA" id="ARBA00001946"/>
    </source>
</evidence>
<dbReference type="GO" id="GO:0016787">
    <property type="term" value="F:hydrolase activity"/>
    <property type="evidence" value="ECO:0007669"/>
    <property type="project" value="UniProtKB-KW"/>
</dbReference>
<dbReference type="EMBL" id="JPVO01000050">
    <property type="protein sequence ID" value="KGR75633.1"/>
    <property type="molecule type" value="Genomic_DNA"/>
</dbReference>
<protein>
    <submittedName>
        <fullName evidence="4">NUDIX hydrolase</fullName>
    </submittedName>
</protein>
<dbReference type="Gene3D" id="3.90.79.10">
    <property type="entry name" value="Nucleoside Triphosphate Pyrophosphohydrolase"/>
    <property type="match status" value="1"/>
</dbReference>
<evidence type="ECO:0000313" key="4">
    <source>
        <dbReference type="EMBL" id="KGR75633.1"/>
    </source>
</evidence>
<dbReference type="InterPro" id="IPR000086">
    <property type="entry name" value="NUDIX_hydrolase_dom"/>
</dbReference>
<name>A0A0A3HZ13_9BACL</name>
<dbReference type="STRING" id="1384057.CD33_10905"/>
<comment type="cofactor">
    <cofactor evidence="1">
        <name>Mg(2+)</name>
        <dbReference type="ChEBI" id="CHEBI:18420"/>
    </cofactor>
</comment>
<dbReference type="SUPFAM" id="SSF55811">
    <property type="entry name" value="Nudix"/>
    <property type="match status" value="1"/>
</dbReference>
<keyword evidence="2 4" id="KW-0378">Hydrolase</keyword>
<reference evidence="4 5" key="1">
    <citation type="submission" date="2014-02" db="EMBL/GenBank/DDBJ databases">
        <title>Draft genome sequence of Lysinibacillus sinduriensis JCM 15800.</title>
        <authorList>
            <person name="Zhang F."/>
            <person name="Wang G."/>
            <person name="Zhang L."/>
        </authorList>
    </citation>
    <scope>NUCLEOTIDE SEQUENCE [LARGE SCALE GENOMIC DNA]</scope>
    <source>
        <strain evidence="4 5">JCM 15800</strain>
    </source>
</reference>
<dbReference type="PROSITE" id="PS51462">
    <property type="entry name" value="NUDIX"/>
    <property type="match status" value="1"/>
</dbReference>
<evidence type="ECO:0000313" key="5">
    <source>
        <dbReference type="Proteomes" id="UP000030408"/>
    </source>
</evidence>
<dbReference type="Proteomes" id="UP000030408">
    <property type="component" value="Unassembled WGS sequence"/>
</dbReference>
<evidence type="ECO:0000256" key="2">
    <source>
        <dbReference type="ARBA" id="ARBA00022801"/>
    </source>
</evidence>
<sequence>MPIRNSAKAIIVHGDRLLAIKKKDRDGYYYILPGGGQEHGENLHETLKRECIEEINAEVEVGNLLFIREYIGKNHEHFEFDSEVHQIEYMFLCKLKEDCREIGNGIVPDEGQIGVECLPLSELLSYRLYPQAMRTHIIDCMTAKNLPVYLGDIN</sequence>
<dbReference type="Pfam" id="PF00293">
    <property type="entry name" value="NUDIX"/>
    <property type="match status" value="1"/>
</dbReference>
<dbReference type="PANTHER" id="PTHR43046:SF14">
    <property type="entry name" value="MUTT_NUDIX FAMILY PROTEIN"/>
    <property type="match status" value="1"/>
</dbReference>
<feature type="domain" description="Nudix hydrolase" evidence="3">
    <location>
        <begin position="2"/>
        <end position="142"/>
    </location>
</feature>
<dbReference type="PANTHER" id="PTHR43046">
    <property type="entry name" value="GDP-MANNOSE MANNOSYL HYDROLASE"/>
    <property type="match status" value="1"/>
</dbReference>
<organism evidence="4 5">
    <name type="scientific">Ureibacillus sinduriensis BLB-1 = JCM 15800</name>
    <dbReference type="NCBI Taxonomy" id="1384057"/>
    <lineage>
        <taxon>Bacteria</taxon>
        <taxon>Bacillati</taxon>
        <taxon>Bacillota</taxon>
        <taxon>Bacilli</taxon>
        <taxon>Bacillales</taxon>
        <taxon>Caryophanaceae</taxon>
        <taxon>Ureibacillus</taxon>
    </lineage>
</organism>
<accession>A0A0A3HZ13</accession>
<keyword evidence="5" id="KW-1185">Reference proteome</keyword>
<proteinExistence type="predicted"/>
<comment type="caution">
    <text evidence="4">The sequence shown here is derived from an EMBL/GenBank/DDBJ whole genome shotgun (WGS) entry which is preliminary data.</text>
</comment>
<dbReference type="eggNOG" id="COG1051">
    <property type="taxonomic scope" value="Bacteria"/>
</dbReference>
<dbReference type="RefSeq" id="WP_036200617.1">
    <property type="nucleotide sequence ID" value="NZ_AVCY01000006.1"/>
</dbReference>
<dbReference type="CDD" id="cd18880">
    <property type="entry name" value="NUDIX_ADPRase"/>
    <property type="match status" value="1"/>
</dbReference>
<dbReference type="InterPro" id="IPR015797">
    <property type="entry name" value="NUDIX_hydrolase-like_dom_sf"/>
</dbReference>
<evidence type="ECO:0000259" key="3">
    <source>
        <dbReference type="PROSITE" id="PS51462"/>
    </source>
</evidence>
<dbReference type="AlphaFoldDB" id="A0A0A3HZ13"/>
<dbReference type="OrthoDB" id="65827at2"/>